<dbReference type="KEGG" id="lth:KLTH0D12408g"/>
<dbReference type="PANTHER" id="PTHR23030">
    <property type="entry name" value="PCD6 INTERACTING PROTEIN-RELATED"/>
    <property type="match status" value="1"/>
</dbReference>
<reference evidence="3 4" key="1">
    <citation type="journal article" date="2009" name="Genome Res.">
        <title>Comparative genomics of protoploid Saccharomycetaceae.</title>
        <authorList>
            <consortium name="The Genolevures Consortium"/>
            <person name="Souciet J.-L."/>
            <person name="Dujon B."/>
            <person name="Gaillardin C."/>
            <person name="Johnston M."/>
            <person name="Baret P.V."/>
            <person name="Cliften P."/>
            <person name="Sherman D.J."/>
            <person name="Weissenbach J."/>
            <person name="Westhof E."/>
            <person name="Wincker P."/>
            <person name="Jubin C."/>
            <person name="Poulain J."/>
            <person name="Barbe V."/>
            <person name="Segurens B."/>
            <person name="Artiguenave F."/>
            <person name="Anthouard V."/>
            <person name="Vacherie B."/>
            <person name="Val M.-E."/>
            <person name="Fulton R.S."/>
            <person name="Minx P."/>
            <person name="Wilson R."/>
            <person name="Durrens P."/>
            <person name="Jean G."/>
            <person name="Marck C."/>
            <person name="Martin T."/>
            <person name="Nikolski M."/>
            <person name="Rolland T."/>
            <person name="Seret M.-L."/>
            <person name="Casaregola S."/>
            <person name="Despons L."/>
            <person name="Fairhead C."/>
            <person name="Fischer G."/>
            <person name="Lafontaine I."/>
            <person name="Leh V."/>
            <person name="Lemaire M."/>
            <person name="de Montigny J."/>
            <person name="Neuveglise C."/>
            <person name="Thierry A."/>
            <person name="Blanc-Lenfle I."/>
            <person name="Bleykasten C."/>
            <person name="Diffels J."/>
            <person name="Fritsch E."/>
            <person name="Frangeul L."/>
            <person name="Goeffon A."/>
            <person name="Jauniaux N."/>
            <person name="Kachouri-Lafond R."/>
            <person name="Payen C."/>
            <person name="Potier S."/>
            <person name="Pribylova L."/>
            <person name="Ozanne C."/>
            <person name="Richard G.-F."/>
            <person name="Sacerdot C."/>
            <person name="Straub M.-L."/>
            <person name="Talla E."/>
        </authorList>
    </citation>
    <scope>NUCLEOTIDE SEQUENCE [LARGE SCALE GENOMIC DNA]</scope>
    <source>
        <strain evidence="4">ATCC 56472 / CBS 6340 / NRRL Y-8284</strain>
    </source>
</reference>
<dbReference type="AlphaFoldDB" id="C5DF57"/>
<dbReference type="Pfam" id="PF13949">
    <property type="entry name" value="ALIX_LYPXL_bnd"/>
    <property type="match status" value="2"/>
</dbReference>
<dbReference type="InterPro" id="IPR038499">
    <property type="entry name" value="BRO1_sf"/>
</dbReference>
<protein>
    <submittedName>
        <fullName evidence="3">KLTH0D12408p</fullName>
    </submittedName>
</protein>
<evidence type="ECO:0000256" key="1">
    <source>
        <dbReference type="ARBA" id="ARBA00038154"/>
    </source>
</evidence>
<sequence>MSQLLCIPLKRSLKVDLKSGLSNLINDNFYQVASVFGNDLETIDKMRDAALEADISPEGVEALHNYYLQLIQLEKKFPDNQLSFKWFETLSLKSYGKEDSRFVFEKLNIVYDIGALYSLLAADSNNGTTEGLKKACIFSQKSAGCFSFIAKELKEMSDPIMEKKAIQCLEQLMLAQAQELFWLKAIKDGLKNSIIARLALQVSLYYKASYKQAASSELIRSDWDKRLKDKASYFEAVTSFRYSLIFDEKGDYGSKVKSLRDASEHLRHVSAQDDTAELFRRKVSEALKTAERDNDLIYLQNIPTTIPPLKPASMVKSINFEDISGTPSSTGSAACAPLFKELLPNFVMESSNAFSQRQEQYFQQYIVAPLNAMNKMLLEKLPSYEIPGALHPIDPEELDNCERSMNDLKLNSQHVGDILGQVFSLLSQESDTDKLLRSKFGTLSWTIAPSEEVNQDYWSKYHKIKKYLQEGESVDYETTQQFEVIDKKLLTAPIKLPESNNPLVKEVSATLKRREDLILKTENKSSRSTILPKIISAYKKTGQTEFEGLFAEHLKMFDKEISAVEGEKNLNNKLIEKLEAQVEGDRQMQRIDARDIFVQDFKHSLKLLGDVKENIIGGSKFYNDLITSAGSLLTDVQQFEAQRKEQKRNLEDALLKSSYE</sequence>
<dbReference type="EMBL" id="CU928168">
    <property type="protein sequence ID" value="CAR22812.1"/>
    <property type="molecule type" value="Genomic_DNA"/>
</dbReference>
<dbReference type="STRING" id="559295.C5DF57"/>
<evidence type="ECO:0000259" key="2">
    <source>
        <dbReference type="PROSITE" id="PS51180"/>
    </source>
</evidence>
<gene>
    <name evidence="3" type="ordered locus">KLTH0D12408g</name>
</gene>
<dbReference type="Gene3D" id="1.25.40.280">
    <property type="entry name" value="alix/aip1 like domains"/>
    <property type="match status" value="1"/>
</dbReference>
<accession>C5DF57</accession>
<keyword evidence="4" id="KW-1185">Reference proteome</keyword>
<dbReference type="FunCoup" id="C5DF57">
    <property type="interactions" value="1239"/>
</dbReference>
<dbReference type="CDD" id="cd08915">
    <property type="entry name" value="V_Alix_like"/>
    <property type="match status" value="1"/>
</dbReference>
<name>C5DF57_LACTC</name>
<evidence type="ECO:0000313" key="4">
    <source>
        <dbReference type="Proteomes" id="UP000002036"/>
    </source>
</evidence>
<dbReference type="InterPro" id="IPR025304">
    <property type="entry name" value="ALIX_V_dom"/>
</dbReference>
<proteinExistence type="inferred from homology"/>
<comment type="similarity">
    <text evidence="1">Belongs to the palA/RIM20 family.</text>
</comment>
<dbReference type="SMART" id="SM01041">
    <property type="entry name" value="BRO1"/>
    <property type="match status" value="1"/>
</dbReference>
<dbReference type="eggNOG" id="KOG2220">
    <property type="taxonomic scope" value="Eukaryota"/>
</dbReference>
<dbReference type="PANTHER" id="PTHR23030:SF39">
    <property type="entry name" value="PROGRAMMED CELL DEATH 6-INTERACTING PROTEIN"/>
    <property type="match status" value="1"/>
</dbReference>
<dbReference type="OMA" id="VSHAEEM"/>
<dbReference type="RefSeq" id="XP_002553250.1">
    <property type="nucleotide sequence ID" value="XM_002553204.1"/>
</dbReference>
<dbReference type="PROSITE" id="PS51180">
    <property type="entry name" value="BRO1"/>
    <property type="match status" value="1"/>
</dbReference>
<feature type="domain" description="BRO1" evidence="2">
    <location>
        <begin position="3"/>
        <end position="377"/>
    </location>
</feature>
<dbReference type="Pfam" id="PF03097">
    <property type="entry name" value="BRO1"/>
    <property type="match status" value="1"/>
</dbReference>
<dbReference type="GeneID" id="8295490"/>
<dbReference type="HOGENOM" id="CLU_007181_3_1_1"/>
<dbReference type="Proteomes" id="UP000002036">
    <property type="component" value="Chromosome D"/>
</dbReference>
<dbReference type="OrthoDB" id="64867at2759"/>
<evidence type="ECO:0000313" key="3">
    <source>
        <dbReference type="EMBL" id="CAR22812.1"/>
    </source>
</evidence>
<dbReference type="Gene3D" id="1.20.140.50">
    <property type="entry name" value="alix/aip1 like domains"/>
    <property type="match status" value="1"/>
</dbReference>
<dbReference type="Gene3D" id="1.20.120.560">
    <property type="entry name" value="alix/aip1 in complex with the ypdl late domain"/>
    <property type="match status" value="1"/>
</dbReference>
<dbReference type="InParanoid" id="C5DF57"/>
<organism evidence="3 4">
    <name type="scientific">Lachancea thermotolerans (strain ATCC 56472 / CBS 6340 / NRRL Y-8284)</name>
    <name type="common">Yeast</name>
    <name type="synonym">Kluyveromyces thermotolerans</name>
    <dbReference type="NCBI Taxonomy" id="559295"/>
    <lineage>
        <taxon>Eukaryota</taxon>
        <taxon>Fungi</taxon>
        <taxon>Dikarya</taxon>
        <taxon>Ascomycota</taxon>
        <taxon>Saccharomycotina</taxon>
        <taxon>Saccharomycetes</taxon>
        <taxon>Saccharomycetales</taxon>
        <taxon>Saccharomycetaceae</taxon>
        <taxon>Lachancea</taxon>
    </lineage>
</organism>
<dbReference type="GO" id="GO:0005768">
    <property type="term" value="C:endosome"/>
    <property type="evidence" value="ECO:0007669"/>
    <property type="project" value="TreeGrafter"/>
</dbReference>
<dbReference type="CDD" id="cd09241">
    <property type="entry name" value="BRO1_ScRim20-like"/>
    <property type="match status" value="1"/>
</dbReference>
<dbReference type="InterPro" id="IPR004328">
    <property type="entry name" value="BRO1_dom"/>
</dbReference>